<evidence type="ECO:0000256" key="2">
    <source>
        <dbReference type="ARBA" id="ARBA00022723"/>
    </source>
</evidence>
<evidence type="ECO:0000256" key="5">
    <source>
        <dbReference type="ARBA" id="ARBA00023308"/>
    </source>
</evidence>
<dbReference type="PANTHER" id="PTHR30268">
    <property type="entry name" value="L-RHAMNOSE ISOMERASE"/>
    <property type="match status" value="1"/>
</dbReference>
<keyword evidence="4 6" id="KW-0413">Isomerase</keyword>
<sequence length="87" mass="10149">MEWAKQHQLGLDFNPSCFSHPLSADGFTLSHANPEIRQFWIEHCQASRRVSAYFGETARYAFGDEHLDPGRYERYAESIAWHRASVY</sequence>
<dbReference type="InterPro" id="IPR036237">
    <property type="entry name" value="Xyl_isomerase-like_sf"/>
</dbReference>
<keyword evidence="1" id="KW-0963">Cytoplasm</keyword>
<dbReference type="PANTHER" id="PTHR30268:SF0">
    <property type="entry name" value="L-RHAMNOSE ISOMERASE"/>
    <property type="match status" value="1"/>
</dbReference>
<dbReference type="Gene3D" id="3.20.20.150">
    <property type="entry name" value="Divalent-metal-dependent TIM barrel enzymes"/>
    <property type="match status" value="1"/>
</dbReference>
<evidence type="ECO:0000313" key="6">
    <source>
        <dbReference type="EMBL" id="VTR18799.1"/>
    </source>
</evidence>
<keyword evidence="3" id="KW-0464">Manganese</keyword>
<dbReference type="InterPro" id="IPR009308">
    <property type="entry name" value="Rhamnose_isomerase"/>
</dbReference>
<accession>A0A4U9TJP1</accession>
<reference evidence="6" key="1">
    <citation type="submission" date="2019-05" db="EMBL/GenBank/DDBJ databases">
        <authorList>
            <consortium name="Pathogen Informatics"/>
        </authorList>
    </citation>
    <scope>NUCLEOTIDE SEQUENCE [LARGE SCALE GENOMIC DNA]</scope>
    <source>
        <strain evidence="6">NCTC12965</strain>
    </source>
</reference>
<dbReference type="EMBL" id="CABEEZ010000019">
    <property type="protein sequence ID" value="VTR18799.1"/>
    <property type="molecule type" value="Genomic_DNA"/>
</dbReference>
<evidence type="ECO:0000256" key="4">
    <source>
        <dbReference type="ARBA" id="ARBA00023235"/>
    </source>
</evidence>
<dbReference type="Pfam" id="PF06134">
    <property type="entry name" value="RhaA"/>
    <property type="match status" value="1"/>
</dbReference>
<dbReference type="GO" id="GO:0019324">
    <property type="term" value="P:L-lyxose metabolic process"/>
    <property type="evidence" value="ECO:0007669"/>
    <property type="project" value="TreeGrafter"/>
</dbReference>
<organism evidence="6">
    <name type="scientific">Serratia fonticola</name>
    <dbReference type="NCBI Taxonomy" id="47917"/>
    <lineage>
        <taxon>Bacteria</taxon>
        <taxon>Pseudomonadati</taxon>
        <taxon>Pseudomonadota</taxon>
        <taxon>Gammaproteobacteria</taxon>
        <taxon>Enterobacterales</taxon>
        <taxon>Yersiniaceae</taxon>
        <taxon>Serratia</taxon>
    </lineage>
</organism>
<gene>
    <name evidence="6" type="primary">rhaA_2</name>
    <name evidence="6" type="ORF">NCTC12965_00641</name>
</gene>
<keyword evidence="2" id="KW-0479">Metal-binding</keyword>
<dbReference type="InterPro" id="IPR050337">
    <property type="entry name" value="L-rhamnose_isomerase"/>
</dbReference>
<proteinExistence type="predicted"/>
<name>A0A4U9TJP1_SERFO</name>
<evidence type="ECO:0000256" key="1">
    <source>
        <dbReference type="ARBA" id="ARBA00022490"/>
    </source>
</evidence>
<dbReference type="GO" id="GO:0019301">
    <property type="term" value="P:rhamnose catabolic process"/>
    <property type="evidence" value="ECO:0007669"/>
    <property type="project" value="TreeGrafter"/>
</dbReference>
<dbReference type="GO" id="GO:0008740">
    <property type="term" value="F:L-rhamnose isomerase activity"/>
    <property type="evidence" value="ECO:0007669"/>
    <property type="project" value="UniProtKB-EC"/>
</dbReference>
<protein>
    <submittedName>
        <fullName evidence="6">L-rhamnose isomerase</fullName>
        <ecNumber evidence="6">5.3.1.14</ecNumber>
    </submittedName>
</protein>
<evidence type="ECO:0000256" key="3">
    <source>
        <dbReference type="ARBA" id="ARBA00023211"/>
    </source>
</evidence>
<dbReference type="EC" id="5.3.1.14" evidence="6"/>
<dbReference type="SUPFAM" id="SSF51658">
    <property type="entry name" value="Xylose isomerase-like"/>
    <property type="match status" value="1"/>
</dbReference>
<keyword evidence="5" id="KW-0684">Rhamnose metabolism</keyword>
<dbReference type="AlphaFoldDB" id="A0A4U9TJP1"/>
<dbReference type="GO" id="GO:0030145">
    <property type="term" value="F:manganese ion binding"/>
    <property type="evidence" value="ECO:0007669"/>
    <property type="project" value="InterPro"/>
</dbReference>